<keyword evidence="3" id="KW-1185">Reference proteome</keyword>
<reference evidence="2" key="1">
    <citation type="submission" date="2020-12" db="EMBL/GenBank/DDBJ databases">
        <title>Metabolic potential, ecology and presence of endohyphal bacteria is reflected in genomic diversity of Mucoromycotina.</title>
        <authorList>
            <person name="Muszewska A."/>
            <person name="Okrasinska A."/>
            <person name="Steczkiewicz K."/>
            <person name="Drgas O."/>
            <person name="Orlowska M."/>
            <person name="Perlinska-Lenart U."/>
            <person name="Aleksandrzak-Piekarczyk T."/>
            <person name="Szatraj K."/>
            <person name="Zielenkiewicz U."/>
            <person name="Pilsyk S."/>
            <person name="Malc E."/>
            <person name="Mieczkowski P."/>
            <person name="Kruszewska J.S."/>
            <person name="Biernat P."/>
            <person name="Pawlowska J."/>
        </authorList>
    </citation>
    <scope>NUCLEOTIDE SEQUENCE</scope>
    <source>
        <strain evidence="2">CBS 226.32</strain>
    </source>
</reference>
<gene>
    <name evidence="2" type="ORF">INT46_005199</name>
</gene>
<dbReference type="SUPFAM" id="SSF53098">
    <property type="entry name" value="Ribonuclease H-like"/>
    <property type="match status" value="1"/>
</dbReference>
<dbReference type="PANTHER" id="PTHR47611">
    <property type="entry name" value="HAT DIMERISATION DOMAIN, C-TERMINAL"/>
    <property type="match status" value="1"/>
</dbReference>
<name>A0A8H7QBR9_9FUNG</name>
<dbReference type="AlphaFoldDB" id="A0A8H7QBR9"/>
<dbReference type="OrthoDB" id="2449751at2759"/>
<dbReference type="InterPro" id="IPR012337">
    <property type="entry name" value="RNaseH-like_sf"/>
</dbReference>
<sequence length="280" mass="31463">WESVVINEQEKACRSEYKSFLYNPFTDQQNLQIIKTLESTLPTSTTTASSSTASTATATTVTTATTVPLSTVATTTTSSTSSAALQVILSSTKKSFGISGKRKLKIKNKEIEDSMKRQRPCNVSIKDLIEAGQRELIEYLASDDTEDFPIPELFSETCVSDDEEGYDGQQSMEFLLETSSVVVLDSKYIKNQKLKQNQLWNGMTFARQSLDYWKHYQHKYSNLSRFARKILAIPATSVASERFFSLAKRTVNSNRANLSETNAEYIVLVSCWMKELKEVS</sequence>
<accession>A0A8H7QBR9</accession>
<dbReference type="Pfam" id="PF05699">
    <property type="entry name" value="Dimer_Tnp_hAT"/>
    <property type="match status" value="1"/>
</dbReference>
<organism evidence="2 3">
    <name type="scientific">Mucor plumbeus</name>
    <dbReference type="NCBI Taxonomy" id="97098"/>
    <lineage>
        <taxon>Eukaryota</taxon>
        <taxon>Fungi</taxon>
        <taxon>Fungi incertae sedis</taxon>
        <taxon>Mucoromycota</taxon>
        <taxon>Mucoromycotina</taxon>
        <taxon>Mucoromycetes</taxon>
        <taxon>Mucorales</taxon>
        <taxon>Mucorineae</taxon>
        <taxon>Mucoraceae</taxon>
        <taxon>Mucor</taxon>
    </lineage>
</organism>
<feature type="domain" description="HAT C-terminal dimerisation" evidence="1">
    <location>
        <begin position="195"/>
        <end position="273"/>
    </location>
</feature>
<dbReference type="InterPro" id="IPR008906">
    <property type="entry name" value="HATC_C_dom"/>
</dbReference>
<dbReference type="Proteomes" id="UP000650833">
    <property type="component" value="Unassembled WGS sequence"/>
</dbReference>
<protein>
    <recommendedName>
        <fullName evidence="1">HAT C-terminal dimerisation domain-containing protein</fullName>
    </recommendedName>
</protein>
<dbReference type="PANTHER" id="PTHR47611:SF1">
    <property type="entry name" value="CCHC-TYPE DOMAIN-CONTAINING PROTEIN"/>
    <property type="match status" value="1"/>
</dbReference>
<evidence type="ECO:0000259" key="1">
    <source>
        <dbReference type="Pfam" id="PF05699"/>
    </source>
</evidence>
<dbReference type="GO" id="GO:0046983">
    <property type="term" value="F:protein dimerization activity"/>
    <property type="evidence" value="ECO:0007669"/>
    <property type="project" value="InterPro"/>
</dbReference>
<feature type="non-terminal residue" evidence="2">
    <location>
        <position position="1"/>
    </location>
</feature>
<evidence type="ECO:0000313" key="2">
    <source>
        <dbReference type="EMBL" id="KAG2189633.1"/>
    </source>
</evidence>
<comment type="caution">
    <text evidence="2">The sequence shown here is derived from an EMBL/GenBank/DDBJ whole genome shotgun (WGS) entry which is preliminary data.</text>
</comment>
<proteinExistence type="predicted"/>
<dbReference type="EMBL" id="JAEPRC010001324">
    <property type="protein sequence ID" value="KAG2189633.1"/>
    <property type="molecule type" value="Genomic_DNA"/>
</dbReference>
<evidence type="ECO:0000313" key="3">
    <source>
        <dbReference type="Proteomes" id="UP000650833"/>
    </source>
</evidence>